<feature type="compositionally biased region" description="Pro residues" evidence="2">
    <location>
        <begin position="34"/>
        <end position="43"/>
    </location>
</feature>
<dbReference type="STRING" id="578462.A0A0L0T1M7"/>
<feature type="compositionally biased region" description="Low complexity" evidence="2">
    <location>
        <begin position="44"/>
        <end position="58"/>
    </location>
</feature>
<dbReference type="GO" id="GO:0034551">
    <property type="term" value="P:mitochondrial respiratory chain complex III assembly"/>
    <property type="evidence" value="ECO:0007669"/>
    <property type="project" value="TreeGrafter"/>
</dbReference>
<protein>
    <recommendedName>
        <fullName evidence="3">Ubiquinol-cytochrome c chaperone domain-containing protein</fullName>
    </recommendedName>
</protein>
<dbReference type="VEuPathDB" id="FungiDB:AMAG_12829"/>
<evidence type="ECO:0000313" key="4">
    <source>
        <dbReference type="EMBL" id="KNE68661.1"/>
    </source>
</evidence>
<dbReference type="InterPro" id="IPR021150">
    <property type="entry name" value="Ubiq_cyt_c_chap"/>
</dbReference>
<dbReference type="PANTHER" id="PTHR12184:SF1">
    <property type="entry name" value="UBIQUINOL-CYTOCHROME-C REDUCTASE COMPLEX ASSEMBLY FACTOR 1"/>
    <property type="match status" value="1"/>
</dbReference>
<dbReference type="eggNOG" id="KOG2873">
    <property type="taxonomic scope" value="Eukaryota"/>
</dbReference>
<dbReference type="OrthoDB" id="10253878at2759"/>
<dbReference type="InterPro" id="IPR007129">
    <property type="entry name" value="Ubiqinol_cyt_c_chaperone_CPB3"/>
</dbReference>
<dbReference type="AlphaFoldDB" id="A0A0L0T1M7"/>
<keyword evidence="5" id="KW-1185">Reference proteome</keyword>
<evidence type="ECO:0000256" key="2">
    <source>
        <dbReference type="SAM" id="MobiDB-lite"/>
    </source>
</evidence>
<sequence length="307" mass="33425">MSALALRSLGRRLPVARVSVVVVASAPSARFTSSPPPPLPSTPGPRTDLPPGAVPASPLASAASRTFMSRFTGSSSNRPAYSQGARARARAEDAALERATQSSVLTPTFAQKIGTVLGLNSKAQTYQRETLYVYEQCAAGADAHLDWLVSEVGLPDTFQTWFSVTQVHVWMAMVRLRAEGPKGKEWIQGLVNHMFRDMEDRLWAMGIRKNSIVDRSLKDCLSMFYGGILAYDEALTHSDALLASALWRNLFQSQGDPVHLAQFVRVVREELAHLEQVPANEMLKGRFAFLSTGGAQVQAENVAAAEK</sequence>
<dbReference type="GO" id="GO:0005739">
    <property type="term" value="C:mitochondrion"/>
    <property type="evidence" value="ECO:0007669"/>
    <property type="project" value="TreeGrafter"/>
</dbReference>
<dbReference type="Pfam" id="PF03981">
    <property type="entry name" value="Ubiq_cyt_C_chap"/>
    <property type="match status" value="1"/>
</dbReference>
<gene>
    <name evidence="4" type="ORF">AMAG_12829</name>
</gene>
<dbReference type="EMBL" id="GG745357">
    <property type="protein sequence ID" value="KNE68661.1"/>
    <property type="molecule type" value="Genomic_DNA"/>
</dbReference>
<comment type="similarity">
    <text evidence="1">Belongs to the CBP3 family.</text>
</comment>
<feature type="region of interest" description="Disordered" evidence="2">
    <location>
        <begin position="28"/>
        <end position="58"/>
    </location>
</feature>
<accession>A0A0L0T1M7</accession>
<organism evidence="4 5">
    <name type="scientific">Allomyces macrogynus (strain ATCC 38327)</name>
    <name type="common">Allomyces javanicus var. macrogynus</name>
    <dbReference type="NCBI Taxonomy" id="578462"/>
    <lineage>
        <taxon>Eukaryota</taxon>
        <taxon>Fungi</taxon>
        <taxon>Fungi incertae sedis</taxon>
        <taxon>Blastocladiomycota</taxon>
        <taxon>Blastocladiomycetes</taxon>
        <taxon>Blastocladiales</taxon>
        <taxon>Blastocladiaceae</taxon>
        <taxon>Allomyces</taxon>
    </lineage>
</organism>
<dbReference type="Proteomes" id="UP000054350">
    <property type="component" value="Unassembled WGS sequence"/>
</dbReference>
<proteinExistence type="inferred from homology"/>
<reference evidence="4 5" key="1">
    <citation type="submission" date="2009-11" db="EMBL/GenBank/DDBJ databases">
        <title>Annotation of Allomyces macrogynus ATCC 38327.</title>
        <authorList>
            <consortium name="The Broad Institute Genome Sequencing Platform"/>
            <person name="Russ C."/>
            <person name="Cuomo C."/>
            <person name="Burger G."/>
            <person name="Gray M.W."/>
            <person name="Holland P.W.H."/>
            <person name="King N."/>
            <person name="Lang F.B.F."/>
            <person name="Roger A.J."/>
            <person name="Ruiz-Trillo I."/>
            <person name="Young S.K."/>
            <person name="Zeng Q."/>
            <person name="Gargeya S."/>
            <person name="Fitzgerald M."/>
            <person name="Haas B."/>
            <person name="Abouelleil A."/>
            <person name="Alvarado L."/>
            <person name="Arachchi H.M."/>
            <person name="Berlin A."/>
            <person name="Chapman S.B."/>
            <person name="Gearin G."/>
            <person name="Goldberg J."/>
            <person name="Griggs A."/>
            <person name="Gujja S."/>
            <person name="Hansen M."/>
            <person name="Heiman D."/>
            <person name="Howarth C."/>
            <person name="Larimer J."/>
            <person name="Lui A."/>
            <person name="MacDonald P.J.P."/>
            <person name="McCowen C."/>
            <person name="Montmayeur A."/>
            <person name="Murphy C."/>
            <person name="Neiman D."/>
            <person name="Pearson M."/>
            <person name="Priest M."/>
            <person name="Roberts A."/>
            <person name="Saif S."/>
            <person name="Shea T."/>
            <person name="Sisk P."/>
            <person name="Stolte C."/>
            <person name="Sykes S."/>
            <person name="Wortman J."/>
            <person name="Nusbaum C."/>
            <person name="Birren B."/>
        </authorList>
    </citation>
    <scope>NUCLEOTIDE SEQUENCE [LARGE SCALE GENOMIC DNA]</scope>
    <source>
        <strain evidence="4 5">ATCC 38327</strain>
    </source>
</reference>
<dbReference type="PANTHER" id="PTHR12184">
    <property type="entry name" value="UBIQUINOL-CYTOCHROME C REDUCTASE COMPLEX ASSEMBLY FACTOR 1 FAMILY MEMBER"/>
    <property type="match status" value="1"/>
</dbReference>
<reference evidence="5" key="2">
    <citation type="submission" date="2009-11" db="EMBL/GenBank/DDBJ databases">
        <title>The Genome Sequence of Allomyces macrogynus strain ATCC 38327.</title>
        <authorList>
            <consortium name="The Broad Institute Genome Sequencing Platform"/>
            <person name="Russ C."/>
            <person name="Cuomo C."/>
            <person name="Shea T."/>
            <person name="Young S.K."/>
            <person name="Zeng Q."/>
            <person name="Koehrsen M."/>
            <person name="Haas B."/>
            <person name="Borodovsky M."/>
            <person name="Guigo R."/>
            <person name="Alvarado L."/>
            <person name="Berlin A."/>
            <person name="Borenstein D."/>
            <person name="Chen Z."/>
            <person name="Engels R."/>
            <person name="Freedman E."/>
            <person name="Gellesch M."/>
            <person name="Goldberg J."/>
            <person name="Griggs A."/>
            <person name="Gujja S."/>
            <person name="Heiman D."/>
            <person name="Hepburn T."/>
            <person name="Howarth C."/>
            <person name="Jen D."/>
            <person name="Larson L."/>
            <person name="Lewis B."/>
            <person name="Mehta T."/>
            <person name="Park D."/>
            <person name="Pearson M."/>
            <person name="Roberts A."/>
            <person name="Saif S."/>
            <person name="Shenoy N."/>
            <person name="Sisk P."/>
            <person name="Stolte C."/>
            <person name="Sykes S."/>
            <person name="Walk T."/>
            <person name="White J."/>
            <person name="Yandava C."/>
            <person name="Burger G."/>
            <person name="Gray M.W."/>
            <person name="Holland P.W.H."/>
            <person name="King N."/>
            <person name="Lang F.B.F."/>
            <person name="Roger A.J."/>
            <person name="Ruiz-Trillo I."/>
            <person name="Lander E."/>
            <person name="Nusbaum C."/>
        </authorList>
    </citation>
    <scope>NUCLEOTIDE SEQUENCE [LARGE SCALE GENOMIC DNA]</scope>
    <source>
        <strain evidence="5">ATCC 38327</strain>
    </source>
</reference>
<evidence type="ECO:0000256" key="1">
    <source>
        <dbReference type="ARBA" id="ARBA00006407"/>
    </source>
</evidence>
<evidence type="ECO:0000259" key="3">
    <source>
        <dbReference type="Pfam" id="PF03981"/>
    </source>
</evidence>
<feature type="domain" description="Ubiquinol-cytochrome c chaperone" evidence="3">
    <location>
        <begin position="151"/>
        <end position="289"/>
    </location>
</feature>
<name>A0A0L0T1M7_ALLM3</name>
<evidence type="ECO:0000313" key="5">
    <source>
        <dbReference type="Proteomes" id="UP000054350"/>
    </source>
</evidence>